<dbReference type="EMBL" id="NIOF01000007">
    <property type="protein sequence ID" value="OWQ88438.1"/>
    <property type="molecule type" value="Genomic_DNA"/>
</dbReference>
<feature type="compositionally biased region" description="Basic and acidic residues" evidence="2">
    <location>
        <begin position="186"/>
        <end position="211"/>
    </location>
</feature>
<name>A0A246J7B9_9BURK</name>
<protein>
    <submittedName>
        <fullName evidence="3">Uncharacterized protein</fullName>
    </submittedName>
</protein>
<feature type="region of interest" description="Disordered" evidence="2">
    <location>
        <begin position="115"/>
        <end position="248"/>
    </location>
</feature>
<reference evidence="3 4" key="1">
    <citation type="journal article" date="2008" name="Int. J. Syst. Evol. Microbiol.">
        <title>Description of Roseateles aquatilis sp. nov. and Roseateles terrae sp. nov., in the class Betaproteobacteria, and emended description of the genus Roseateles.</title>
        <authorList>
            <person name="Gomila M."/>
            <person name="Bowien B."/>
            <person name="Falsen E."/>
            <person name="Moore E.R."/>
            <person name="Lalucat J."/>
        </authorList>
    </citation>
    <scope>NUCLEOTIDE SEQUENCE [LARGE SCALE GENOMIC DNA]</scope>
    <source>
        <strain evidence="3 4">CCUG 48205</strain>
    </source>
</reference>
<dbReference type="PANTHER" id="PTHR13037:SF24">
    <property type="entry name" value="POLYCOMB PROTEIN PCL-RELATED"/>
    <property type="match status" value="1"/>
</dbReference>
<dbReference type="PANTHER" id="PTHR13037">
    <property type="entry name" value="FORMIN"/>
    <property type="match status" value="1"/>
</dbReference>
<evidence type="ECO:0000256" key="1">
    <source>
        <dbReference type="ARBA" id="ARBA00022581"/>
    </source>
</evidence>
<keyword evidence="1" id="KW-0945">Host-virus interaction</keyword>
<sequence length="779" mass="81953">MPRSQVRIAALDRRATAVPARIGRDDETGPGDNAVGPDGAEAQDVSPSLSSEVAADAALPAASVTLPEPASTDTSTTRQDSPDRSVALLASGLGLLGIGGAAALSGSSSAAVLPPIAIEQPKPRPDPGPGTPPKLEEKPTPPPEQPKPDETPKPDTHPPKPEEKPTPPPEQPKPDETPKPDPNPPKPDEKPTPEPEHPKPDEKPTPDEKPEQPNPEPELPKPEDPRPEPPAERPAAPTLSRNADRSVSVGNLVDGASWQYSLDDGRTWHDGRTPTLGVDAFGADGQKTVLARQSSHGLTSETASLSFLLDTLAPVQPGLSLVQDTGASGSDHITSVGYVMVNGIESRAKWFISLDRGLSWSERSGNAVPESLFGEDGAKTLQVKQVDAEGNTSAVAQLSFQLDRTAPDALRWSMPASKPALGRADTIDVQGLEAGASLQYRRDEGDPWIVAANGSIPASMFDVDGVHSLQVRQTDLAGNVGPQTRLTANVDVTAPSMPTLVLISDTGASSIDRITFSSSVRVGGLEAGATLLVNVEGAWEAGSSVLEEPYKNYSDGRKTLQVKQVDAAGNASAAAELTFTLDREALVPNWLSSSKHQGESDVLLNAQDFFQVERHSSRLAAQDVLSYRIDGGTLREVPADGLLPLSVFGADGKHQLELFETDLAGNVGHRSIEVTLDKTPPSAPLLSLKNDDGVPGDKITSDPTVLVNGLQAGDVFKYRINGGDWMSGWEWRPGTGIKDVADLGHAGTNTVEVYLIDAAGNVGVSSQFTFQYAPGGAVM</sequence>
<proteinExistence type="predicted"/>
<evidence type="ECO:0000313" key="4">
    <source>
        <dbReference type="Proteomes" id="UP000197468"/>
    </source>
</evidence>
<dbReference type="Gene3D" id="2.60.40.10">
    <property type="entry name" value="Immunoglobulins"/>
    <property type="match status" value="1"/>
</dbReference>
<evidence type="ECO:0000256" key="2">
    <source>
        <dbReference type="SAM" id="MobiDB-lite"/>
    </source>
</evidence>
<comment type="caution">
    <text evidence="3">The sequence shown here is derived from an EMBL/GenBank/DDBJ whole genome shotgun (WGS) entry which is preliminary data.</text>
</comment>
<feature type="compositionally biased region" description="Basic and acidic residues" evidence="2">
    <location>
        <begin position="146"/>
        <end position="165"/>
    </location>
</feature>
<feature type="region of interest" description="Disordered" evidence="2">
    <location>
        <begin position="17"/>
        <end position="83"/>
    </location>
</feature>
<gene>
    <name evidence="3" type="ORF">CDN99_16395</name>
</gene>
<keyword evidence="4" id="KW-1185">Reference proteome</keyword>
<dbReference type="Proteomes" id="UP000197468">
    <property type="component" value="Unassembled WGS sequence"/>
</dbReference>
<accession>A0A246J7B9</accession>
<dbReference type="PRINTS" id="PR01217">
    <property type="entry name" value="PRICHEXTENSN"/>
</dbReference>
<feature type="compositionally biased region" description="Basic and acidic residues" evidence="2">
    <location>
        <begin position="218"/>
        <end position="231"/>
    </location>
</feature>
<dbReference type="AlphaFoldDB" id="A0A246J7B9"/>
<dbReference type="RefSeq" id="WP_088385962.1">
    <property type="nucleotide sequence ID" value="NZ_NIOF01000007.1"/>
</dbReference>
<organism evidence="3 4">
    <name type="scientific">Roseateles aquatilis</name>
    <dbReference type="NCBI Taxonomy" id="431061"/>
    <lineage>
        <taxon>Bacteria</taxon>
        <taxon>Pseudomonadati</taxon>
        <taxon>Pseudomonadota</taxon>
        <taxon>Betaproteobacteria</taxon>
        <taxon>Burkholderiales</taxon>
        <taxon>Sphaerotilaceae</taxon>
        <taxon>Roseateles</taxon>
    </lineage>
</organism>
<dbReference type="InterPro" id="IPR013783">
    <property type="entry name" value="Ig-like_fold"/>
</dbReference>
<evidence type="ECO:0000313" key="3">
    <source>
        <dbReference type="EMBL" id="OWQ88438.1"/>
    </source>
</evidence>